<accession>A0A3A9JDA5</accession>
<dbReference type="Proteomes" id="UP000274097">
    <property type="component" value="Unassembled WGS sequence"/>
</dbReference>
<dbReference type="Pfam" id="PF06754">
    <property type="entry name" value="PhnG"/>
    <property type="match status" value="1"/>
</dbReference>
<dbReference type="GO" id="GO:0015716">
    <property type="term" value="P:organic phosphonate transport"/>
    <property type="evidence" value="ECO:0007669"/>
    <property type="project" value="InterPro"/>
</dbReference>
<keyword evidence="3" id="KW-1185">Reference proteome</keyword>
<gene>
    <name evidence="1" type="primary">phnG</name>
    <name evidence="1" type="ORF">D6Z83_04665</name>
    <name evidence="2" type="ORF">EBE87_07280</name>
</gene>
<sequence length="137" mass="14581">MGLLARSSHNAIRARLNDAPPLPPHSRLRGPETGLVMLRGRAGGDGSAFNLSEMTVTRCAVTLEDGTVGHAYVAGRDRQQAELAAVLDAALQNAALRPALMGAVVEPLAAQEAEHRAREARKAAATRVQFFTMANMR</sequence>
<dbReference type="GO" id="GO:0016829">
    <property type="term" value="F:lyase activity"/>
    <property type="evidence" value="ECO:0007669"/>
    <property type="project" value="UniProtKB-KW"/>
</dbReference>
<evidence type="ECO:0000313" key="2">
    <source>
        <dbReference type="EMBL" id="RMI25520.1"/>
    </source>
</evidence>
<reference evidence="1 4" key="1">
    <citation type="submission" date="2018-09" db="EMBL/GenBank/DDBJ databases">
        <title>Roseomonas sp. nov., isolated from feces of Tibetan antelopes in the Qinghai-Tibet plateau, China.</title>
        <authorList>
            <person name="Tian Z."/>
        </authorList>
    </citation>
    <scope>NUCLEOTIDE SEQUENCE [LARGE SCALE GENOMIC DNA]</scope>
    <source>
        <strain evidence="2 3">Z23</strain>
        <strain evidence="1 4">Z24</strain>
    </source>
</reference>
<evidence type="ECO:0000313" key="3">
    <source>
        <dbReference type="Proteomes" id="UP000274097"/>
    </source>
</evidence>
<protein>
    <submittedName>
        <fullName evidence="1">Phosphonate C-P lyase system protein PhnG</fullName>
    </submittedName>
</protein>
<dbReference type="OrthoDB" id="530475at2"/>
<keyword evidence="1" id="KW-0456">Lyase</keyword>
<name>A0A3A9JDA5_9PROT</name>
<dbReference type="Proteomes" id="UP000278036">
    <property type="component" value="Unassembled WGS sequence"/>
</dbReference>
<dbReference type="EMBL" id="RAQU01000018">
    <property type="protein sequence ID" value="RKK05317.1"/>
    <property type="molecule type" value="Genomic_DNA"/>
</dbReference>
<organism evidence="1 4">
    <name type="scientific">Teichococcus wenyumeiae</name>
    <dbReference type="NCBI Taxonomy" id="2478470"/>
    <lineage>
        <taxon>Bacteria</taxon>
        <taxon>Pseudomonadati</taxon>
        <taxon>Pseudomonadota</taxon>
        <taxon>Alphaproteobacteria</taxon>
        <taxon>Acetobacterales</taxon>
        <taxon>Roseomonadaceae</taxon>
        <taxon>Roseomonas</taxon>
    </lineage>
</organism>
<proteinExistence type="predicted"/>
<dbReference type="AlphaFoldDB" id="A0A3A9JDA5"/>
<comment type="caution">
    <text evidence="1">The sequence shown here is derived from an EMBL/GenBank/DDBJ whole genome shotgun (WGS) entry which is preliminary data.</text>
</comment>
<dbReference type="GO" id="GO:0019634">
    <property type="term" value="P:organic phosphonate metabolic process"/>
    <property type="evidence" value="ECO:0007669"/>
    <property type="project" value="InterPro"/>
</dbReference>
<evidence type="ECO:0000313" key="4">
    <source>
        <dbReference type="Proteomes" id="UP000278036"/>
    </source>
</evidence>
<dbReference type="EMBL" id="RFLX01000004">
    <property type="protein sequence ID" value="RMI25520.1"/>
    <property type="molecule type" value="Genomic_DNA"/>
</dbReference>
<dbReference type="FunCoup" id="A0A3A9JDA5">
    <property type="interactions" value="28"/>
</dbReference>
<evidence type="ECO:0000313" key="1">
    <source>
        <dbReference type="EMBL" id="RKK05317.1"/>
    </source>
</evidence>
<dbReference type="InterPro" id="IPR009609">
    <property type="entry name" value="Phosphonate_metab_PhnG"/>
</dbReference>
<dbReference type="NCBIfam" id="TIGR03293">
    <property type="entry name" value="PhnG_redo"/>
    <property type="match status" value="1"/>
</dbReference>
<dbReference type="InParanoid" id="A0A3A9JDA5"/>